<evidence type="ECO:0000256" key="19">
    <source>
        <dbReference type="ARBA" id="ARBA00023136"/>
    </source>
</evidence>
<comment type="catalytic activity">
    <reaction evidence="25">
        <text>[GlcNAc-(1-&gt;4)-Mur2Ac(oyl-L-Ala-gamma-D-Glu-L-Lys-D-Ala-D-Ala)](n)-di-trans,octa-cis-undecaprenyl diphosphate + beta-D-GlcNAc-(1-&gt;4)-Mur2Ac(oyl-L-Ala-gamma-D-Glu-L-Lys-D-Ala-D-Ala)-di-trans,octa-cis-undecaprenyl diphosphate = [GlcNAc-(1-&gt;4)-Mur2Ac(oyl-L-Ala-gamma-D-Glu-L-Lys-D-Ala-D-Ala)](n+1)-di-trans,octa-cis-undecaprenyl diphosphate + di-trans,octa-cis-undecaprenyl diphosphate + H(+)</text>
        <dbReference type="Rhea" id="RHEA:23708"/>
        <dbReference type="Rhea" id="RHEA-COMP:9602"/>
        <dbReference type="Rhea" id="RHEA-COMP:9603"/>
        <dbReference type="ChEBI" id="CHEBI:15378"/>
        <dbReference type="ChEBI" id="CHEBI:58405"/>
        <dbReference type="ChEBI" id="CHEBI:60033"/>
        <dbReference type="ChEBI" id="CHEBI:78435"/>
        <dbReference type="EC" id="2.4.99.28"/>
    </reaction>
</comment>
<evidence type="ECO:0000256" key="13">
    <source>
        <dbReference type="ARBA" id="ARBA00022692"/>
    </source>
</evidence>
<reference evidence="29 30" key="1">
    <citation type="submission" date="2015-12" db="EMBL/GenBank/DDBJ databases">
        <title>Complete genome of Roseateles depolymerans KCTC 42856.</title>
        <authorList>
            <person name="Kim K.M."/>
        </authorList>
    </citation>
    <scope>NUCLEOTIDE SEQUENCE [LARGE SCALE GENOMIC DNA]</scope>
    <source>
        <strain evidence="29 30">KCTC 42856</strain>
    </source>
</reference>
<keyword evidence="13 28" id="KW-0812">Transmembrane</keyword>
<comment type="pathway">
    <text evidence="2">Cell wall biogenesis; peptidoglycan biosynthesis.</text>
</comment>
<dbReference type="GO" id="GO:0009252">
    <property type="term" value="P:peptidoglycan biosynthetic process"/>
    <property type="evidence" value="ECO:0007669"/>
    <property type="project" value="UniProtKB-UniPathway"/>
</dbReference>
<evidence type="ECO:0000256" key="24">
    <source>
        <dbReference type="ARBA" id="ARBA00044770"/>
    </source>
</evidence>
<evidence type="ECO:0000256" key="25">
    <source>
        <dbReference type="ARBA" id="ARBA00049902"/>
    </source>
</evidence>
<dbReference type="Proteomes" id="UP000060699">
    <property type="component" value="Chromosome"/>
</dbReference>
<dbReference type="InterPro" id="IPR001264">
    <property type="entry name" value="Glyco_trans_51"/>
</dbReference>
<evidence type="ECO:0000256" key="21">
    <source>
        <dbReference type="ARBA" id="ARBA00023268"/>
    </source>
</evidence>
<dbReference type="PANTHER" id="PTHR32282">
    <property type="entry name" value="BINDING PROTEIN TRANSPEPTIDASE, PUTATIVE-RELATED"/>
    <property type="match status" value="1"/>
</dbReference>
<evidence type="ECO:0000256" key="26">
    <source>
        <dbReference type="ARBA" id="ARBA00060592"/>
    </source>
</evidence>
<feature type="region of interest" description="Disordered" evidence="27">
    <location>
        <begin position="1"/>
        <end position="35"/>
    </location>
</feature>
<evidence type="ECO:0000256" key="2">
    <source>
        <dbReference type="ARBA" id="ARBA00004752"/>
    </source>
</evidence>
<evidence type="ECO:0000313" key="30">
    <source>
        <dbReference type="Proteomes" id="UP000060699"/>
    </source>
</evidence>
<dbReference type="GO" id="GO:0008360">
    <property type="term" value="P:regulation of cell shape"/>
    <property type="evidence" value="ECO:0007669"/>
    <property type="project" value="UniProtKB-KW"/>
</dbReference>
<dbReference type="Gene3D" id="3.40.710.10">
    <property type="entry name" value="DD-peptidase/beta-lactamase superfamily"/>
    <property type="match status" value="2"/>
</dbReference>
<dbReference type="AlphaFoldDB" id="A0A0U3CVV2"/>
<keyword evidence="9" id="KW-0121">Carboxypeptidase</keyword>
<dbReference type="GO" id="GO:0009002">
    <property type="term" value="F:serine-type D-Ala-D-Ala carboxypeptidase activity"/>
    <property type="evidence" value="ECO:0007669"/>
    <property type="project" value="UniProtKB-EC"/>
</dbReference>
<protein>
    <recommendedName>
        <fullName evidence="6">Penicillin-binding protein 1A</fullName>
        <ecNumber evidence="24">2.4.99.28</ecNumber>
        <ecNumber evidence="5">3.4.16.4</ecNumber>
    </recommendedName>
</protein>
<feature type="transmembrane region" description="Helical" evidence="28">
    <location>
        <begin position="40"/>
        <end position="71"/>
    </location>
</feature>
<keyword evidence="11" id="KW-0328">Glycosyltransferase</keyword>
<keyword evidence="18 28" id="KW-1133">Transmembrane helix</keyword>
<dbReference type="PATRIC" id="fig|76731.3.peg.984"/>
<evidence type="ECO:0000256" key="6">
    <source>
        <dbReference type="ARBA" id="ARBA00018638"/>
    </source>
</evidence>
<dbReference type="InterPro" id="IPR012338">
    <property type="entry name" value="Beta-lactam/transpept-like"/>
</dbReference>
<dbReference type="RefSeq" id="WP_083525341.1">
    <property type="nucleotide sequence ID" value="NZ_CP013729.1"/>
</dbReference>
<dbReference type="GO" id="GO:0008955">
    <property type="term" value="F:peptidoglycan glycosyltransferase activity"/>
    <property type="evidence" value="ECO:0007669"/>
    <property type="project" value="UniProtKB-EC"/>
</dbReference>
<evidence type="ECO:0000256" key="20">
    <source>
        <dbReference type="ARBA" id="ARBA00023251"/>
    </source>
</evidence>
<evidence type="ECO:0000256" key="18">
    <source>
        <dbReference type="ARBA" id="ARBA00022989"/>
    </source>
</evidence>
<organism evidence="29 30">
    <name type="scientific">Roseateles depolymerans</name>
    <dbReference type="NCBI Taxonomy" id="76731"/>
    <lineage>
        <taxon>Bacteria</taxon>
        <taxon>Pseudomonadati</taxon>
        <taxon>Pseudomonadota</taxon>
        <taxon>Betaproteobacteria</taxon>
        <taxon>Burkholderiales</taxon>
        <taxon>Sphaerotilaceae</taxon>
        <taxon>Roseateles</taxon>
    </lineage>
</organism>
<keyword evidence="19 28" id="KW-0472">Membrane</keyword>
<keyword evidence="16" id="KW-0735">Signal-anchor</keyword>
<feature type="region of interest" description="Disordered" evidence="27">
    <location>
        <begin position="786"/>
        <end position="807"/>
    </location>
</feature>
<dbReference type="SUPFAM" id="SSF56601">
    <property type="entry name" value="beta-lactamase/transpeptidase-like"/>
    <property type="match status" value="1"/>
</dbReference>
<accession>A0A0U3CVV2</accession>
<evidence type="ECO:0000256" key="7">
    <source>
        <dbReference type="ARBA" id="ARBA00022475"/>
    </source>
</evidence>
<dbReference type="OrthoDB" id="9766909at2"/>
<evidence type="ECO:0000256" key="4">
    <source>
        <dbReference type="ARBA" id="ARBA00007739"/>
    </source>
</evidence>
<evidence type="ECO:0000256" key="27">
    <source>
        <dbReference type="SAM" id="MobiDB-lite"/>
    </source>
</evidence>
<comment type="pathway">
    <text evidence="26">Glycan biosynthesis.</text>
</comment>
<keyword evidence="8" id="KW-0997">Cell inner membrane</keyword>
<evidence type="ECO:0000256" key="22">
    <source>
        <dbReference type="ARBA" id="ARBA00023316"/>
    </source>
</evidence>
<keyword evidence="17" id="KW-0573">Peptidoglycan synthesis</keyword>
<dbReference type="InterPro" id="IPR023346">
    <property type="entry name" value="Lysozyme-like_dom_sf"/>
</dbReference>
<evidence type="ECO:0000256" key="23">
    <source>
        <dbReference type="ARBA" id="ARBA00034000"/>
    </source>
</evidence>
<keyword evidence="30" id="KW-1185">Reference proteome</keyword>
<evidence type="ECO:0000256" key="28">
    <source>
        <dbReference type="SAM" id="Phobius"/>
    </source>
</evidence>
<dbReference type="Pfam" id="PF17092">
    <property type="entry name" value="PCB_OB"/>
    <property type="match status" value="1"/>
</dbReference>
<sequence>MPAKKTSDDSPDSPSSSFSADPRDRGPQGRKKPRTTQRHWLLRALGWLFGLLLAGVLSVALLAGMALAMAYPSLPDISGLTDYQPKLPLRVMSADGQLLGEYGEERRSYSNIRDIPKVMQDAVLAIEDARFYQHGGVDYLGVIRAGLANVGESKSQGASTITMQVARNFYLSTEKTFTRKIYEILLALKIESALPKEKILEIYMNQIFLGHRAYGFAAASEVYFGKPMKDLSIAEAAMLAGLPKAPSAYNPINNPRRATLRQQYIIDRMLEMGFISPDQHAQAKAEKLRIRPPQDTVSHAEYVAELARQLIFSQYGEEAYTRGLNVYLTLKSDEQERAYRALRRGIMDFERRQVYRGPEAYVDLPGDPKELDTRIAEALSDHPANDELLAAVVLEADPKKVVAALQSGESITITGEGLKPATSGLSDKGNPKTRIRRGAVIRVIKLTRNNKEEWTITQLPEVEGAMVALNPRDGSVRALVGGFDYNKNKFNHVTQAWRQPGSSFKPFIYSAALEKGFNGATVVNDAPLFFDASTTGSQPWEPKNYDGTFDGPMPLRRALAKSKNMVSIRVLQSIGVKYAQDWITRFGFDADKHPAYLTMALGAGSVTPMQMAQAYSVFANGGYRVGPALVQRITDHQGRLLYQAVPKTLDESQRAIDPRNAFLMDSLLQEVARSGTAARTQATLKRPDLYGKTGTTNDSMDAWFAGFQPDLVSVVWIGYDQPRKLGDRETGGGLALPVWIEFMQYALRNTPVAEIPPPATGVTNVNGEWYYDEFAENQGVRALTGDEHVPASGSEDEKKSILDLFKR</sequence>
<dbReference type="GO" id="GO:0006508">
    <property type="term" value="P:proteolysis"/>
    <property type="evidence" value="ECO:0007669"/>
    <property type="project" value="UniProtKB-KW"/>
</dbReference>
<name>A0A0U3CVV2_9BURK</name>
<dbReference type="EC" id="2.4.99.28" evidence="24"/>
<dbReference type="PANTHER" id="PTHR32282:SF27">
    <property type="entry name" value="PENICILLIN-BINDING PROTEIN 1A"/>
    <property type="match status" value="1"/>
</dbReference>
<evidence type="ECO:0000313" key="29">
    <source>
        <dbReference type="EMBL" id="ALV05462.1"/>
    </source>
</evidence>
<evidence type="ECO:0000256" key="1">
    <source>
        <dbReference type="ARBA" id="ARBA00004249"/>
    </source>
</evidence>
<keyword evidence="14" id="KW-0378">Hydrolase</keyword>
<dbReference type="STRING" id="76731.RD2015_967"/>
<comment type="subcellular location">
    <subcellularLocation>
        <location evidence="1">Cell inner membrane</location>
        <topology evidence="1">Single-pass type II membrane protein</topology>
    </subcellularLocation>
</comment>
<evidence type="ECO:0000256" key="12">
    <source>
        <dbReference type="ARBA" id="ARBA00022679"/>
    </source>
</evidence>
<evidence type="ECO:0000256" key="10">
    <source>
        <dbReference type="ARBA" id="ARBA00022670"/>
    </source>
</evidence>
<evidence type="ECO:0000256" key="8">
    <source>
        <dbReference type="ARBA" id="ARBA00022519"/>
    </source>
</evidence>
<dbReference type="GO" id="GO:0030288">
    <property type="term" value="C:outer membrane-bounded periplasmic space"/>
    <property type="evidence" value="ECO:0007669"/>
    <property type="project" value="TreeGrafter"/>
</dbReference>
<keyword evidence="12" id="KW-0808">Transferase</keyword>
<evidence type="ECO:0000256" key="14">
    <source>
        <dbReference type="ARBA" id="ARBA00022801"/>
    </source>
</evidence>
<evidence type="ECO:0000256" key="16">
    <source>
        <dbReference type="ARBA" id="ARBA00022968"/>
    </source>
</evidence>
<dbReference type="EC" id="3.4.16.4" evidence="5"/>
<keyword evidence="22" id="KW-0961">Cell wall biogenesis/degradation</keyword>
<dbReference type="GO" id="GO:0005886">
    <property type="term" value="C:plasma membrane"/>
    <property type="evidence" value="ECO:0007669"/>
    <property type="project" value="UniProtKB-SubCell"/>
</dbReference>
<keyword evidence="15" id="KW-0133">Cell shape</keyword>
<dbReference type="InterPro" id="IPR001460">
    <property type="entry name" value="PCN-bd_Tpept"/>
</dbReference>
<dbReference type="Gene3D" id="1.10.3810.10">
    <property type="entry name" value="Biosynthetic peptidoglycan transglycosylase-like"/>
    <property type="match status" value="1"/>
</dbReference>
<evidence type="ECO:0000256" key="17">
    <source>
        <dbReference type="ARBA" id="ARBA00022984"/>
    </source>
</evidence>
<dbReference type="InterPro" id="IPR036950">
    <property type="entry name" value="PBP_transglycosylase"/>
</dbReference>
<comment type="catalytic activity">
    <reaction evidence="23">
        <text>Preferential cleavage: (Ac)2-L-Lys-D-Ala-|-D-Ala. Also transpeptidation of peptidyl-alanyl moieties that are N-acyl substituents of D-alanine.</text>
        <dbReference type="EC" id="3.4.16.4"/>
    </reaction>
</comment>
<dbReference type="InterPro" id="IPR050396">
    <property type="entry name" value="Glycosyltr_51/Transpeptidase"/>
</dbReference>
<keyword evidence="10" id="KW-0645">Protease</keyword>
<evidence type="ECO:0000256" key="5">
    <source>
        <dbReference type="ARBA" id="ARBA00012448"/>
    </source>
</evidence>
<dbReference type="NCBIfam" id="TIGR02074">
    <property type="entry name" value="PBP_1a_fam"/>
    <property type="match status" value="1"/>
</dbReference>
<dbReference type="FunFam" id="1.10.3810.10:FF:000003">
    <property type="entry name" value="Penicillin-binding protein 1a"/>
    <property type="match status" value="1"/>
</dbReference>
<dbReference type="EMBL" id="CP013729">
    <property type="protein sequence ID" value="ALV05462.1"/>
    <property type="molecule type" value="Genomic_DNA"/>
</dbReference>
<evidence type="ECO:0000256" key="3">
    <source>
        <dbReference type="ARBA" id="ARBA00007090"/>
    </source>
</evidence>
<proteinExistence type="inferred from homology"/>
<comment type="similarity">
    <text evidence="3">In the C-terminal section; belongs to the transpeptidase family.</text>
</comment>
<dbReference type="InterPro" id="IPR031376">
    <property type="entry name" value="PCB_OB"/>
</dbReference>
<dbReference type="GO" id="GO:0008658">
    <property type="term" value="F:penicillin binding"/>
    <property type="evidence" value="ECO:0007669"/>
    <property type="project" value="InterPro"/>
</dbReference>
<dbReference type="SUPFAM" id="SSF53955">
    <property type="entry name" value="Lysozyme-like"/>
    <property type="match status" value="1"/>
</dbReference>
<keyword evidence="21" id="KW-0511">Multifunctional enzyme</keyword>
<evidence type="ECO:0000256" key="11">
    <source>
        <dbReference type="ARBA" id="ARBA00022676"/>
    </source>
</evidence>
<keyword evidence="20" id="KW-0046">Antibiotic resistance</keyword>
<dbReference type="GO" id="GO:0046677">
    <property type="term" value="P:response to antibiotic"/>
    <property type="evidence" value="ECO:0007669"/>
    <property type="project" value="UniProtKB-KW"/>
</dbReference>
<gene>
    <name evidence="29" type="ORF">RD2015_967</name>
</gene>
<keyword evidence="7" id="KW-1003">Cell membrane</keyword>
<dbReference type="UniPathway" id="UPA00219"/>
<dbReference type="Pfam" id="PF00912">
    <property type="entry name" value="Transgly"/>
    <property type="match status" value="1"/>
</dbReference>
<evidence type="ECO:0000256" key="15">
    <source>
        <dbReference type="ARBA" id="ARBA00022960"/>
    </source>
</evidence>
<comment type="similarity">
    <text evidence="4">In the N-terminal section; belongs to the glycosyltransferase 51 family.</text>
</comment>
<dbReference type="Pfam" id="PF00905">
    <property type="entry name" value="Transpeptidase"/>
    <property type="match status" value="1"/>
</dbReference>
<dbReference type="GO" id="GO:0071555">
    <property type="term" value="P:cell wall organization"/>
    <property type="evidence" value="ECO:0007669"/>
    <property type="project" value="UniProtKB-KW"/>
</dbReference>
<dbReference type="KEGG" id="rdp:RD2015_967"/>
<evidence type="ECO:0000256" key="9">
    <source>
        <dbReference type="ARBA" id="ARBA00022645"/>
    </source>
</evidence>